<sequence length="351" mass="35680">MIVVAGEALIDLVPSSQGPSLDGQLPALLPRRGGGPYNTAVALGRLGSPTAFCSRVSTDSFGEALLNGLRGGGVDTSLVQRGAEPTTLAVADISPDGSAGYGFYADGTADRLFSLPPELPAAARALSLGTCSLVLEPGASAYESLLRREAARGVFTALDPNVRPGLIPDPEAYRARFRSWLPHVALLKLSEEDALWLADGTPRRTAGRTPVRAGCGGCLYGGDPGAGGGPGAGEGGGRSAVLAAAREWLAAGPAAIVLTHGGAGLTVLTRDGRELTVPGERVTVVDTIGAGDTVNAALLHRLDAHDALSYAALAALGDKDWEDILRFAARAAAITCSRAGAEPPYATELAA</sequence>
<dbReference type="Proteomes" id="UP001164959">
    <property type="component" value="Chromosome"/>
</dbReference>
<dbReference type="InterPro" id="IPR050306">
    <property type="entry name" value="PfkB_Carbo_kinase"/>
</dbReference>
<evidence type="ECO:0000256" key="2">
    <source>
        <dbReference type="ARBA" id="ARBA00022679"/>
    </source>
</evidence>
<dbReference type="RefSeq" id="WP_265363194.1">
    <property type="nucleotide sequence ID" value="NZ_CP110636.1"/>
</dbReference>
<gene>
    <name evidence="7" type="ORF">OJ254_18345</name>
</gene>
<evidence type="ECO:0000256" key="3">
    <source>
        <dbReference type="ARBA" id="ARBA00022741"/>
    </source>
</evidence>
<evidence type="ECO:0000313" key="8">
    <source>
        <dbReference type="Proteomes" id="UP001164959"/>
    </source>
</evidence>
<proteinExistence type="inferred from homology"/>
<dbReference type="PANTHER" id="PTHR43085:SF1">
    <property type="entry name" value="PSEUDOURIDINE KINASE-RELATED"/>
    <property type="match status" value="1"/>
</dbReference>
<name>A0ABY6PEJ8_9ACTN</name>
<dbReference type="EMBL" id="CP110636">
    <property type="protein sequence ID" value="UZJ31880.1"/>
    <property type="molecule type" value="Genomic_DNA"/>
</dbReference>
<keyword evidence="8" id="KW-1185">Reference proteome</keyword>
<keyword evidence="5" id="KW-0067">ATP-binding</keyword>
<keyword evidence="3" id="KW-0547">Nucleotide-binding</keyword>
<evidence type="ECO:0000256" key="1">
    <source>
        <dbReference type="ARBA" id="ARBA00010688"/>
    </source>
</evidence>
<dbReference type="SUPFAM" id="SSF53613">
    <property type="entry name" value="Ribokinase-like"/>
    <property type="match status" value="1"/>
</dbReference>
<feature type="domain" description="Carbohydrate kinase PfkB" evidence="6">
    <location>
        <begin position="2"/>
        <end position="198"/>
    </location>
</feature>
<keyword evidence="4 7" id="KW-0418">Kinase</keyword>
<evidence type="ECO:0000313" key="7">
    <source>
        <dbReference type="EMBL" id="UZJ31880.1"/>
    </source>
</evidence>
<dbReference type="Gene3D" id="3.40.1190.20">
    <property type="match status" value="1"/>
</dbReference>
<dbReference type="InterPro" id="IPR011611">
    <property type="entry name" value="PfkB_dom"/>
</dbReference>
<reference evidence="7" key="1">
    <citation type="submission" date="2022-11" db="EMBL/GenBank/DDBJ databases">
        <title>Identification and genomic analyses of a novel endophytic actinobacterium Streptomyces endophytica sp. nov. with potential for biocontrol of Yam anthracnose.</title>
        <authorList>
            <person name="Huang X."/>
        </authorList>
    </citation>
    <scope>NUCLEOTIDE SEQUENCE</scope>
    <source>
        <strain evidence="7">HNM0140</strain>
    </source>
</reference>
<organism evidence="7 8">
    <name type="scientific">Streptomyces endophytica</name>
    <dbReference type="NCBI Taxonomy" id="2991496"/>
    <lineage>
        <taxon>Bacteria</taxon>
        <taxon>Bacillati</taxon>
        <taxon>Actinomycetota</taxon>
        <taxon>Actinomycetes</taxon>
        <taxon>Kitasatosporales</taxon>
        <taxon>Streptomycetaceae</taxon>
        <taxon>Streptomyces</taxon>
    </lineage>
</organism>
<comment type="similarity">
    <text evidence="1">Belongs to the carbohydrate kinase PfkB family.</text>
</comment>
<dbReference type="InterPro" id="IPR002173">
    <property type="entry name" value="Carboh/pur_kinase_PfkB_CS"/>
</dbReference>
<evidence type="ECO:0000259" key="6">
    <source>
        <dbReference type="Pfam" id="PF00294"/>
    </source>
</evidence>
<protein>
    <submittedName>
        <fullName evidence="7">Carbohydrate kinase</fullName>
    </submittedName>
</protein>
<dbReference type="Pfam" id="PF00294">
    <property type="entry name" value="PfkB"/>
    <property type="match status" value="2"/>
</dbReference>
<accession>A0ABY6PEJ8</accession>
<dbReference type="PANTHER" id="PTHR43085">
    <property type="entry name" value="HEXOKINASE FAMILY MEMBER"/>
    <property type="match status" value="1"/>
</dbReference>
<dbReference type="PROSITE" id="PS00584">
    <property type="entry name" value="PFKB_KINASES_2"/>
    <property type="match status" value="1"/>
</dbReference>
<feature type="domain" description="Carbohydrate kinase PfkB" evidence="6">
    <location>
        <begin position="240"/>
        <end position="344"/>
    </location>
</feature>
<dbReference type="InterPro" id="IPR029056">
    <property type="entry name" value="Ribokinase-like"/>
</dbReference>
<evidence type="ECO:0000256" key="4">
    <source>
        <dbReference type="ARBA" id="ARBA00022777"/>
    </source>
</evidence>
<dbReference type="GO" id="GO:0016301">
    <property type="term" value="F:kinase activity"/>
    <property type="evidence" value="ECO:0007669"/>
    <property type="project" value="UniProtKB-KW"/>
</dbReference>
<evidence type="ECO:0000256" key="5">
    <source>
        <dbReference type="ARBA" id="ARBA00022840"/>
    </source>
</evidence>
<keyword evidence="2" id="KW-0808">Transferase</keyword>
<dbReference type="CDD" id="cd01167">
    <property type="entry name" value="bac_FRK"/>
    <property type="match status" value="1"/>
</dbReference>